<gene>
    <name evidence="2" type="ORF">JL811_12000</name>
</gene>
<reference evidence="2" key="1">
    <citation type="submission" date="2021-01" db="EMBL/GenBank/DDBJ databases">
        <title>Tabrizicola alba sp. nov. a motile alkaliphilic bacterium isolated from a soda lake.</title>
        <authorList>
            <person name="Szuroczki S."/>
            <person name="Abbaszade G."/>
            <person name="Schumann P."/>
            <person name="Toth E."/>
        </authorList>
    </citation>
    <scope>NUCLEOTIDE SEQUENCE</scope>
    <source>
        <strain evidence="2">DMG-N-6</strain>
    </source>
</reference>
<organism evidence="2 3">
    <name type="scientific">Szabonella alba</name>
    <dbReference type="NCBI Taxonomy" id="2804194"/>
    <lineage>
        <taxon>Bacteria</taxon>
        <taxon>Pseudomonadati</taxon>
        <taxon>Pseudomonadota</taxon>
        <taxon>Alphaproteobacteria</taxon>
        <taxon>Rhodobacterales</taxon>
        <taxon>Paracoccaceae</taxon>
        <taxon>Szabonella</taxon>
    </lineage>
</organism>
<dbReference type="EMBL" id="JAESVN010000004">
    <property type="protein sequence ID" value="MBL4917942.1"/>
    <property type="molecule type" value="Genomic_DNA"/>
</dbReference>
<comment type="caution">
    <text evidence="2">The sequence shown here is derived from an EMBL/GenBank/DDBJ whole genome shotgun (WGS) entry which is preliminary data.</text>
</comment>
<keyword evidence="3" id="KW-1185">Reference proteome</keyword>
<dbReference type="Proteomes" id="UP000648908">
    <property type="component" value="Unassembled WGS sequence"/>
</dbReference>
<sequence>MRILALLGLGLPLAAVGGAVAYGSVSQISQSFRTVGSPVITTDSVPARPSEAARDFVLATAGSWDIAPAAESPQASAVMADQPDLAGMLAPGNGEGPATLGQSPFSGTDRLPEAPGPDAMPELDLAVVTERPAARPATQTVIRPRVVVSADRSSAEELRAQRAANQTRKREFKMPWQTGIFQ</sequence>
<feature type="region of interest" description="Disordered" evidence="1">
    <location>
        <begin position="91"/>
        <end position="113"/>
    </location>
</feature>
<accession>A0A8K0Y1J6</accession>
<evidence type="ECO:0000256" key="1">
    <source>
        <dbReference type="SAM" id="MobiDB-lite"/>
    </source>
</evidence>
<evidence type="ECO:0000313" key="2">
    <source>
        <dbReference type="EMBL" id="MBL4917942.1"/>
    </source>
</evidence>
<evidence type="ECO:0000313" key="3">
    <source>
        <dbReference type="Proteomes" id="UP000648908"/>
    </source>
</evidence>
<dbReference type="RefSeq" id="WP_202688853.1">
    <property type="nucleotide sequence ID" value="NZ_JAESVN010000004.1"/>
</dbReference>
<protein>
    <submittedName>
        <fullName evidence="2">Uncharacterized protein</fullName>
    </submittedName>
</protein>
<proteinExistence type="predicted"/>
<name>A0A8K0Y1J6_9RHOB</name>
<dbReference type="AlphaFoldDB" id="A0A8K0Y1J6"/>